<keyword evidence="2" id="KW-0964">Secreted</keyword>
<dbReference type="InterPro" id="IPR013783">
    <property type="entry name" value="Ig-like_fold"/>
</dbReference>
<dbReference type="Pfam" id="PF17802">
    <property type="entry name" value="SpaA"/>
    <property type="match status" value="2"/>
</dbReference>
<dbReference type="InterPro" id="IPR041033">
    <property type="entry name" value="SpaA_PFL_dom_1"/>
</dbReference>
<evidence type="ECO:0000256" key="1">
    <source>
        <dbReference type="ARBA" id="ARBA00007257"/>
    </source>
</evidence>
<feature type="non-terminal residue" evidence="5">
    <location>
        <position position="1"/>
    </location>
</feature>
<evidence type="ECO:0000256" key="2">
    <source>
        <dbReference type="ARBA" id="ARBA00022525"/>
    </source>
</evidence>
<feature type="domain" description="SpaA-like prealbumin fold" evidence="4">
    <location>
        <begin position="101"/>
        <end position="150"/>
    </location>
</feature>
<dbReference type="Gene3D" id="2.60.40.10">
    <property type="entry name" value="Immunoglobulins"/>
    <property type="match status" value="2"/>
</dbReference>
<reference evidence="5 6" key="1">
    <citation type="journal article" date="2019" name="Environ. Microbiol.">
        <title>An active ?-lactamase is a part of an orchestrated cell wall stress resistance network of Bacillus subtilis and related rhizosphere species.</title>
        <authorList>
            <person name="Bucher T."/>
            <person name="Keren-Paz A."/>
            <person name="Hausser J."/>
            <person name="Olender T."/>
            <person name="Cytryn E."/>
            <person name="Kolodkin-Gal I."/>
        </authorList>
    </citation>
    <scope>NUCLEOTIDE SEQUENCE [LARGE SCALE GENOMIC DNA]</scope>
    <source>
        <strain evidence="5 6">I32</strain>
    </source>
</reference>
<dbReference type="Proteomes" id="UP000308444">
    <property type="component" value="Unassembled WGS sequence"/>
</dbReference>
<dbReference type="SUPFAM" id="SSF49478">
    <property type="entry name" value="Cna protein B-type domain"/>
    <property type="match status" value="2"/>
</dbReference>
<dbReference type="AlphaFoldDB" id="A0A9X9F4S7"/>
<gene>
    <name evidence="5" type="ORF">FC695_21575</name>
</gene>
<evidence type="ECO:0000259" key="4">
    <source>
        <dbReference type="Pfam" id="PF17802"/>
    </source>
</evidence>
<dbReference type="PANTHER" id="PTHR36108:SF13">
    <property type="entry name" value="COLOSSIN-B-RELATED"/>
    <property type="match status" value="1"/>
</dbReference>
<feature type="domain" description="SpaA-like prealbumin fold" evidence="4">
    <location>
        <begin position="8"/>
        <end position="92"/>
    </location>
</feature>
<dbReference type="PANTHER" id="PTHR36108">
    <property type="entry name" value="COLOSSIN-B-RELATED"/>
    <property type="match status" value="1"/>
</dbReference>
<accession>A0A9X9F4S7</accession>
<proteinExistence type="inferred from homology"/>
<evidence type="ECO:0000256" key="3">
    <source>
        <dbReference type="ARBA" id="ARBA00022729"/>
    </source>
</evidence>
<feature type="non-terminal residue" evidence="5">
    <location>
        <position position="150"/>
    </location>
</feature>
<dbReference type="EMBL" id="SZOH01001581">
    <property type="protein sequence ID" value="TKJ00449.1"/>
    <property type="molecule type" value="Genomic_DNA"/>
</dbReference>
<protein>
    <submittedName>
        <fullName evidence="5">Adhesin</fullName>
    </submittedName>
</protein>
<keyword evidence="3" id="KW-0732">Signal</keyword>
<comment type="caution">
    <text evidence="5">The sequence shown here is derived from an EMBL/GenBank/DDBJ whole genome shotgun (WGS) entry which is preliminary data.</text>
</comment>
<name>A0A9X9F4S7_BACCE</name>
<evidence type="ECO:0000313" key="5">
    <source>
        <dbReference type="EMBL" id="TKJ00449.1"/>
    </source>
</evidence>
<evidence type="ECO:0000313" key="6">
    <source>
        <dbReference type="Proteomes" id="UP000308444"/>
    </source>
</evidence>
<comment type="similarity">
    <text evidence="1">Belongs to the serine-aspartate repeat-containing protein (SDr) family.</text>
</comment>
<sequence length="150" mass="16205">ENEMVDTGNVEITKIDKDNKAPLAGVVFEVQDDKGKVVTKVTTDKAGKATVSDLSVGKYKLVEVESLPGYKKLEKPVPFEITKGMTKSLAFTVENEMVDTGNVEITKIDKDSKAPLENVVFEVRDSKGKVVAKVTTDKEGKANVSDLSVG</sequence>
<organism evidence="5 6">
    <name type="scientific">Bacillus cereus</name>
    <dbReference type="NCBI Taxonomy" id="1396"/>
    <lineage>
        <taxon>Bacteria</taxon>
        <taxon>Bacillati</taxon>
        <taxon>Bacillota</taxon>
        <taxon>Bacilli</taxon>
        <taxon>Bacillales</taxon>
        <taxon>Bacillaceae</taxon>
        <taxon>Bacillus</taxon>
        <taxon>Bacillus cereus group</taxon>
    </lineage>
</organism>